<proteinExistence type="predicted"/>
<accession>A0ACB9FRR5</accession>
<dbReference type="EMBL" id="CM042033">
    <property type="protein sequence ID" value="KAI3773608.1"/>
    <property type="molecule type" value="Genomic_DNA"/>
</dbReference>
<protein>
    <submittedName>
        <fullName evidence="1">Uncharacterized protein</fullName>
    </submittedName>
</protein>
<keyword evidence="2" id="KW-1185">Reference proteome</keyword>
<dbReference type="Proteomes" id="UP001056120">
    <property type="component" value="Linkage Group LG16"/>
</dbReference>
<gene>
    <name evidence="1" type="ORF">L1987_48138</name>
</gene>
<evidence type="ECO:0000313" key="2">
    <source>
        <dbReference type="Proteomes" id="UP001056120"/>
    </source>
</evidence>
<sequence length="105" mass="12011">MHAGNRRWDSNAETFRARNFDFESTDDDADFEDDDEHAIEEVARYVGEASVDCVRTKYESKGKPYELSAKDRFLGPLTSINRPKKRRRGEGKQNDLSVPGISNIN</sequence>
<reference evidence="2" key="1">
    <citation type="journal article" date="2022" name="Mol. Ecol. Resour.">
        <title>The genomes of chicory, endive, great burdock and yacon provide insights into Asteraceae palaeo-polyploidization history and plant inulin production.</title>
        <authorList>
            <person name="Fan W."/>
            <person name="Wang S."/>
            <person name="Wang H."/>
            <person name="Wang A."/>
            <person name="Jiang F."/>
            <person name="Liu H."/>
            <person name="Zhao H."/>
            <person name="Xu D."/>
            <person name="Zhang Y."/>
        </authorList>
    </citation>
    <scope>NUCLEOTIDE SEQUENCE [LARGE SCALE GENOMIC DNA]</scope>
    <source>
        <strain evidence="2">cv. Yunnan</strain>
    </source>
</reference>
<organism evidence="1 2">
    <name type="scientific">Smallanthus sonchifolius</name>
    <dbReference type="NCBI Taxonomy" id="185202"/>
    <lineage>
        <taxon>Eukaryota</taxon>
        <taxon>Viridiplantae</taxon>
        <taxon>Streptophyta</taxon>
        <taxon>Embryophyta</taxon>
        <taxon>Tracheophyta</taxon>
        <taxon>Spermatophyta</taxon>
        <taxon>Magnoliopsida</taxon>
        <taxon>eudicotyledons</taxon>
        <taxon>Gunneridae</taxon>
        <taxon>Pentapetalae</taxon>
        <taxon>asterids</taxon>
        <taxon>campanulids</taxon>
        <taxon>Asterales</taxon>
        <taxon>Asteraceae</taxon>
        <taxon>Asteroideae</taxon>
        <taxon>Heliantheae alliance</taxon>
        <taxon>Millerieae</taxon>
        <taxon>Smallanthus</taxon>
    </lineage>
</organism>
<name>A0ACB9FRR5_9ASTR</name>
<comment type="caution">
    <text evidence="1">The sequence shown here is derived from an EMBL/GenBank/DDBJ whole genome shotgun (WGS) entry which is preliminary data.</text>
</comment>
<reference evidence="1 2" key="2">
    <citation type="journal article" date="2022" name="Mol. Ecol. Resour.">
        <title>The genomes of chicory, endive, great burdock and yacon provide insights into Asteraceae paleo-polyploidization history and plant inulin production.</title>
        <authorList>
            <person name="Fan W."/>
            <person name="Wang S."/>
            <person name="Wang H."/>
            <person name="Wang A."/>
            <person name="Jiang F."/>
            <person name="Liu H."/>
            <person name="Zhao H."/>
            <person name="Xu D."/>
            <person name="Zhang Y."/>
        </authorList>
    </citation>
    <scope>NUCLEOTIDE SEQUENCE [LARGE SCALE GENOMIC DNA]</scope>
    <source>
        <strain evidence="2">cv. Yunnan</strain>
        <tissue evidence="1">Leaves</tissue>
    </source>
</reference>
<evidence type="ECO:0000313" key="1">
    <source>
        <dbReference type="EMBL" id="KAI3773608.1"/>
    </source>
</evidence>